<accession>A0ABU9P4Z3</accession>
<organism evidence="1 2">
    <name type="scientific">Klebsiella grimontii</name>
    <dbReference type="NCBI Taxonomy" id="2058152"/>
    <lineage>
        <taxon>Bacteria</taxon>
        <taxon>Pseudomonadati</taxon>
        <taxon>Pseudomonadota</taxon>
        <taxon>Gammaproteobacteria</taxon>
        <taxon>Enterobacterales</taxon>
        <taxon>Enterobacteriaceae</taxon>
        <taxon>Klebsiella/Raoultella group</taxon>
        <taxon>Klebsiella</taxon>
    </lineage>
</organism>
<evidence type="ECO:0000313" key="2">
    <source>
        <dbReference type="Proteomes" id="UP001458070"/>
    </source>
</evidence>
<protein>
    <submittedName>
        <fullName evidence="1">Uncharacterized protein</fullName>
    </submittedName>
</protein>
<gene>
    <name evidence="1" type="ORF">AAFL32_19350</name>
</gene>
<dbReference type="EMBL" id="JBCGEM010000016">
    <property type="protein sequence ID" value="MEM0626044.1"/>
    <property type="molecule type" value="Genomic_DNA"/>
</dbReference>
<sequence>LWSLLAVTGFLAKFPAGPIFAD</sequence>
<proteinExistence type="predicted"/>
<evidence type="ECO:0000313" key="1">
    <source>
        <dbReference type="EMBL" id="MEM0626044.1"/>
    </source>
</evidence>
<keyword evidence="2" id="KW-1185">Reference proteome</keyword>
<comment type="caution">
    <text evidence="1">The sequence shown here is derived from an EMBL/GenBank/DDBJ whole genome shotgun (WGS) entry which is preliminary data.</text>
</comment>
<name>A0ABU9P4Z3_9ENTR</name>
<dbReference type="Proteomes" id="UP001458070">
    <property type="component" value="Unassembled WGS sequence"/>
</dbReference>
<reference evidence="1 2" key="1">
    <citation type="submission" date="2024-04" db="EMBL/GenBank/DDBJ databases">
        <title>Draft genome assemblies of urinary isolates.</title>
        <authorList>
            <person name="Appleberry H."/>
            <person name="Kula A."/>
            <person name="Wolfe A.J."/>
            <person name="Putonti C."/>
        </authorList>
    </citation>
    <scope>NUCLEOTIDE SEQUENCE [LARGE SCALE GENOMIC DNA]</scope>
    <source>
        <strain evidence="1 2">UMB12529</strain>
    </source>
</reference>
<feature type="non-terminal residue" evidence="1">
    <location>
        <position position="1"/>
    </location>
</feature>